<feature type="region of interest" description="Disordered" evidence="1">
    <location>
        <begin position="26"/>
        <end position="54"/>
    </location>
</feature>
<sequence>MCGTSLPVIPDEFKVGEALDKDHKELTEQQTAEMESLAPLGEWDEAERGGERLE</sequence>
<evidence type="ECO:0000256" key="1">
    <source>
        <dbReference type="SAM" id="MobiDB-lite"/>
    </source>
</evidence>
<reference evidence="2" key="2">
    <citation type="submission" date="2020-11" db="EMBL/GenBank/DDBJ databases">
        <authorList>
            <person name="McCartney M.A."/>
            <person name="Auch B."/>
            <person name="Kono T."/>
            <person name="Mallez S."/>
            <person name="Becker A."/>
            <person name="Gohl D.M."/>
            <person name="Silverstein K.A.T."/>
            <person name="Koren S."/>
            <person name="Bechman K.B."/>
            <person name="Herman A."/>
            <person name="Abrahante J.E."/>
            <person name="Garbe J."/>
        </authorList>
    </citation>
    <scope>NUCLEOTIDE SEQUENCE</scope>
    <source>
        <strain evidence="2">Duluth1</strain>
        <tissue evidence="2">Whole animal</tissue>
    </source>
</reference>
<dbReference type="AlphaFoldDB" id="A0A9D4RNB4"/>
<dbReference type="EMBL" id="JAIWYP010000002">
    <property type="protein sequence ID" value="KAH3873418.1"/>
    <property type="molecule type" value="Genomic_DNA"/>
</dbReference>
<evidence type="ECO:0000313" key="3">
    <source>
        <dbReference type="Proteomes" id="UP000828390"/>
    </source>
</evidence>
<keyword evidence="3" id="KW-1185">Reference proteome</keyword>
<proteinExistence type="predicted"/>
<dbReference type="Proteomes" id="UP000828390">
    <property type="component" value="Unassembled WGS sequence"/>
</dbReference>
<reference evidence="2" key="1">
    <citation type="journal article" date="2019" name="bioRxiv">
        <title>The Genome of the Zebra Mussel, Dreissena polymorpha: A Resource for Invasive Species Research.</title>
        <authorList>
            <person name="McCartney M.A."/>
            <person name="Auch B."/>
            <person name="Kono T."/>
            <person name="Mallez S."/>
            <person name="Zhang Y."/>
            <person name="Obille A."/>
            <person name="Becker A."/>
            <person name="Abrahante J.E."/>
            <person name="Garbe J."/>
            <person name="Badalamenti J.P."/>
            <person name="Herman A."/>
            <person name="Mangelson H."/>
            <person name="Liachko I."/>
            <person name="Sullivan S."/>
            <person name="Sone E.D."/>
            <person name="Koren S."/>
            <person name="Silverstein K.A.T."/>
            <person name="Beckman K.B."/>
            <person name="Gohl D.M."/>
        </authorList>
    </citation>
    <scope>NUCLEOTIDE SEQUENCE</scope>
    <source>
        <strain evidence="2">Duluth1</strain>
        <tissue evidence="2">Whole animal</tissue>
    </source>
</reference>
<comment type="caution">
    <text evidence="2">The sequence shown here is derived from an EMBL/GenBank/DDBJ whole genome shotgun (WGS) entry which is preliminary data.</text>
</comment>
<organism evidence="2 3">
    <name type="scientific">Dreissena polymorpha</name>
    <name type="common">Zebra mussel</name>
    <name type="synonym">Mytilus polymorpha</name>
    <dbReference type="NCBI Taxonomy" id="45954"/>
    <lineage>
        <taxon>Eukaryota</taxon>
        <taxon>Metazoa</taxon>
        <taxon>Spiralia</taxon>
        <taxon>Lophotrochozoa</taxon>
        <taxon>Mollusca</taxon>
        <taxon>Bivalvia</taxon>
        <taxon>Autobranchia</taxon>
        <taxon>Heteroconchia</taxon>
        <taxon>Euheterodonta</taxon>
        <taxon>Imparidentia</taxon>
        <taxon>Neoheterodontei</taxon>
        <taxon>Myida</taxon>
        <taxon>Dreissenoidea</taxon>
        <taxon>Dreissenidae</taxon>
        <taxon>Dreissena</taxon>
    </lineage>
</organism>
<gene>
    <name evidence="2" type="ORF">DPMN_036653</name>
</gene>
<accession>A0A9D4RNB4</accession>
<protein>
    <submittedName>
        <fullName evidence="2">Uncharacterized protein</fullName>
    </submittedName>
</protein>
<name>A0A9D4RNB4_DREPO</name>
<evidence type="ECO:0000313" key="2">
    <source>
        <dbReference type="EMBL" id="KAH3873418.1"/>
    </source>
</evidence>